<dbReference type="AlphaFoldDB" id="A0A917Q8F2"/>
<dbReference type="InterPro" id="IPR058240">
    <property type="entry name" value="rSAM_sf"/>
</dbReference>
<dbReference type="Proteomes" id="UP000600449">
    <property type="component" value="Unassembled WGS sequence"/>
</dbReference>
<keyword evidence="5" id="KW-0411">Iron-sulfur</keyword>
<dbReference type="GO" id="GO:0046872">
    <property type="term" value="F:metal ion binding"/>
    <property type="evidence" value="ECO:0007669"/>
    <property type="project" value="UniProtKB-KW"/>
</dbReference>
<protein>
    <recommendedName>
        <fullName evidence="6">Radical SAM core domain-containing protein</fullName>
    </recommendedName>
</protein>
<evidence type="ECO:0000259" key="6">
    <source>
        <dbReference type="Pfam" id="PF04055"/>
    </source>
</evidence>
<evidence type="ECO:0000256" key="4">
    <source>
        <dbReference type="ARBA" id="ARBA00023004"/>
    </source>
</evidence>
<dbReference type="Gene3D" id="3.20.20.70">
    <property type="entry name" value="Aldolase class I"/>
    <property type="match status" value="1"/>
</dbReference>
<comment type="cofactor">
    <cofactor evidence="1">
        <name>[4Fe-4S] cluster</name>
        <dbReference type="ChEBI" id="CHEBI:49883"/>
    </cofactor>
</comment>
<dbReference type="SFLD" id="SFLDS00029">
    <property type="entry name" value="Radical_SAM"/>
    <property type="match status" value="1"/>
</dbReference>
<dbReference type="RefSeq" id="WP_244645233.1">
    <property type="nucleotide sequence ID" value="NZ_BMMF01000004.1"/>
</dbReference>
<reference evidence="7 8" key="1">
    <citation type="journal article" date="2014" name="Int. J. Syst. Evol. Microbiol.">
        <title>Complete genome sequence of Corynebacterium casei LMG S-19264T (=DSM 44701T), isolated from a smear-ripened cheese.</title>
        <authorList>
            <consortium name="US DOE Joint Genome Institute (JGI-PGF)"/>
            <person name="Walter F."/>
            <person name="Albersmeier A."/>
            <person name="Kalinowski J."/>
            <person name="Ruckert C."/>
        </authorList>
    </citation>
    <scope>NUCLEOTIDE SEQUENCE [LARGE SCALE GENOMIC DNA]</scope>
    <source>
        <strain evidence="7 8">CGMCC 1.9161</strain>
    </source>
</reference>
<evidence type="ECO:0000313" key="7">
    <source>
        <dbReference type="EMBL" id="GGK31730.1"/>
    </source>
</evidence>
<dbReference type="CDD" id="cd01335">
    <property type="entry name" value="Radical_SAM"/>
    <property type="match status" value="1"/>
</dbReference>
<gene>
    <name evidence="7" type="ORF">GCM10011322_17910</name>
</gene>
<evidence type="ECO:0000256" key="5">
    <source>
        <dbReference type="ARBA" id="ARBA00023014"/>
    </source>
</evidence>
<proteinExistence type="predicted"/>
<dbReference type="GO" id="GO:0051536">
    <property type="term" value="F:iron-sulfur cluster binding"/>
    <property type="evidence" value="ECO:0007669"/>
    <property type="project" value="UniProtKB-KW"/>
</dbReference>
<evidence type="ECO:0000313" key="8">
    <source>
        <dbReference type="Proteomes" id="UP000600449"/>
    </source>
</evidence>
<evidence type="ECO:0000256" key="1">
    <source>
        <dbReference type="ARBA" id="ARBA00001966"/>
    </source>
</evidence>
<comment type="caution">
    <text evidence="7">The sequence shown here is derived from an EMBL/GenBank/DDBJ whole genome shotgun (WGS) entry which is preliminary data.</text>
</comment>
<dbReference type="Pfam" id="PF04055">
    <property type="entry name" value="Radical_SAM"/>
    <property type="match status" value="1"/>
</dbReference>
<dbReference type="InterPro" id="IPR007197">
    <property type="entry name" value="rSAM"/>
</dbReference>
<dbReference type="InterPro" id="IPR013785">
    <property type="entry name" value="Aldolase_TIM"/>
</dbReference>
<evidence type="ECO:0000256" key="2">
    <source>
        <dbReference type="ARBA" id="ARBA00022691"/>
    </source>
</evidence>
<dbReference type="SUPFAM" id="SSF102114">
    <property type="entry name" value="Radical SAM enzymes"/>
    <property type="match status" value="1"/>
</dbReference>
<keyword evidence="4" id="KW-0408">Iron</keyword>
<keyword evidence="2" id="KW-0949">S-adenosyl-L-methionine</keyword>
<keyword evidence="8" id="KW-1185">Reference proteome</keyword>
<keyword evidence="3" id="KW-0479">Metal-binding</keyword>
<accession>A0A917Q8F2</accession>
<feature type="domain" description="Radical SAM core" evidence="6">
    <location>
        <begin position="38"/>
        <end position="160"/>
    </location>
</feature>
<dbReference type="EMBL" id="BMMF01000004">
    <property type="protein sequence ID" value="GGK31730.1"/>
    <property type="molecule type" value="Genomic_DNA"/>
</dbReference>
<sequence length="409" mass="44712">MRGETVPALRALRSQVLPLIDPEAQPLPSHPHTAFAWPTRLCSIGCAHCSFGARRTGRPETRRVAEHADGLVEWLVAAKARRLVICGGGEPLDEPAFVEDALRRCAERSLPVELYTAGISLLHRTPAADVIAGLRRAHAGATTPLAVRLSVDAFHEERIGLEPVAQWIEDQERLAPEWRLSLRGIRVVGDGSIERLAARLGAELERSAKGTGWMTLRSGRKLLCEWKGFVLENRGSLDVLASRGLTLPEPERDTLARVIPDQDGRGVGRPFSARLTVTHRRIDLEIHSCGTVNILESQATDLRMRFLDHSWDEMRSAYFRDPLLHRIVVRDLPGIAELIAAARKAGVGGRSVPAFSLQNLRDDDVLNAITALALVQRIGDFTYPPQALEAAQRVVEAYGLASGAAAAAS</sequence>
<evidence type="ECO:0000256" key="3">
    <source>
        <dbReference type="ARBA" id="ARBA00022723"/>
    </source>
</evidence>
<organism evidence="7 8">
    <name type="scientific">Salinarimonas ramus</name>
    <dbReference type="NCBI Taxonomy" id="690164"/>
    <lineage>
        <taxon>Bacteria</taxon>
        <taxon>Pseudomonadati</taxon>
        <taxon>Pseudomonadota</taxon>
        <taxon>Alphaproteobacteria</taxon>
        <taxon>Hyphomicrobiales</taxon>
        <taxon>Salinarimonadaceae</taxon>
        <taxon>Salinarimonas</taxon>
    </lineage>
</organism>
<name>A0A917Q8F2_9HYPH</name>
<dbReference type="GO" id="GO:0003824">
    <property type="term" value="F:catalytic activity"/>
    <property type="evidence" value="ECO:0007669"/>
    <property type="project" value="InterPro"/>
</dbReference>